<reference evidence="7" key="1">
    <citation type="submission" date="2016-10" db="EMBL/GenBank/DDBJ databases">
        <authorList>
            <person name="Jeantristanb JTB J.-T."/>
            <person name="Ricardo R."/>
        </authorList>
    </citation>
    <scope>NUCLEOTIDE SEQUENCE [LARGE SCALE GENOMIC DNA]</scope>
</reference>
<proteinExistence type="predicted"/>
<dbReference type="Gene3D" id="1.20.120.550">
    <property type="entry name" value="Membrane associated eicosanoid/glutathione metabolism-like domain"/>
    <property type="match status" value="1"/>
</dbReference>
<organism evidence="6 7">
    <name type="scientific">Microbotryum saponariae</name>
    <dbReference type="NCBI Taxonomy" id="289078"/>
    <lineage>
        <taxon>Eukaryota</taxon>
        <taxon>Fungi</taxon>
        <taxon>Dikarya</taxon>
        <taxon>Basidiomycota</taxon>
        <taxon>Pucciniomycotina</taxon>
        <taxon>Microbotryomycetes</taxon>
        <taxon>Microbotryales</taxon>
        <taxon>Microbotryaceae</taxon>
        <taxon>Microbotryum</taxon>
    </lineage>
</organism>
<evidence type="ECO:0000256" key="3">
    <source>
        <dbReference type="ARBA" id="ARBA00022989"/>
    </source>
</evidence>
<accession>A0A2X0LI68</accession>
<keyword evidence="2 5" id="KW-0812">Transmembrane</keyword>
<dbReference type="Proteomes" id="UP000249723">
    <property type="component" value="Unassembled WGS sequence"/>
</dbReference>
<evidence type="ECO:0000256" key="2">
    <source>
        <dbReference type="ARBA" id="ARBA00022692"/>
    </source>
</evidence>
<evidence type="ECO:0000256" key="5">
    <source>
        <dbReference type="SAM" id="Phobius"/>
    </source>
</evidence>
<evidence type="ECO:0000313" key="6">
    <source>
        <dbReference type="EMBL" id="SCZ98651.1"/>
    </source>
</evidence>
<evidence type="ECO:0000313" key="7">
    <source>
        <dbReference type="Proteomes" id="UP000249723"/>
    </source>
</evidence>
<keyword evidence="4 5" id="KW-0472">Membrane</keyword>
<dbReference type="AlphaFoldDB" id="A0A2X0LI68"/>
<evidence type="ECO:0000256" key="4">
    <source>
        <dbReference type="ARBA" id="ARBA00023136"/>
    </source>
</evidence>
<dbReference type="GO" id="GO:0016020">
    <property type="term" value="C:membrane"/>
    <property type="evidence" value="ECO:0007669"/>
    <property type="project" value="UniProtKB-SubCell"/>
</dbReference>
<dbReference type="OrthoDB" id="2122304at2759"/>
<dbReference type="SUPFAM" id="SSF161084">
    <property type="entry name" value="MAPEG domain-like"/>
    <property type="match status" value="1"/>
</dbReference>
<keyword evidence="3 5" id="KW-1133">Transmembrane helix</keyword>
<keyword evidence="7" id="KW-1185">Reference proteome</keyword>
<dbReference type="InterPro" id="IPR001129">
    <property type="entry name" value="Membr-assoc_MAPEG"/>
</dbReference>
<dbReference type="PANTHER" id="PTHR35371">
    <property type="entry name" value="INNER MEMBRANE PROTEIN"/>
    <property type="match status" value="1"/>
</dbReference>
<feature type="transmembrane region" description="Helical" evidence="5">
    <location>
        <begin position="95"/>
        <end position="113"/>
    </location>
</feature>
<dbReference type="EMBL" id="FMWP01000096">
    <property type="protein sequence ID" value="SCZ98651.1"/>
    <property type="molecule type" value="Genomic_DNA"/>
</dbReference>
<sequence>MTKAVGQWGNVSPRVNVDKASARLSEQMLARFKRDAPISLIMRLTQFATLTLFIQLSANLTGVPVESINIVSFLYLITRFLYNPIYIYGTSAKIALLRSLLWGTGQIASLWLLKRSADRWAKDSRRLK</sequence>
<evidence type="ECO:0000256" key="1">
    <source>
        <dbReference type="ARBA" id="ARBA00004370"/>
    </source>
</evidence>
<comment type="subcellular location">
    <subcellularLocation>
        <location evidence="1">Membrane</location>
    </subcellularLocation>
</comment>
<gene>
    <name evidence="6" type="ORF">BZ3500_MVSOF-1268-A1-R1_CHR3-1G05526</name>
</gene>
<dbReference type="InterPro" id="IPR023352">
    <property type="entry name" value="MAPEG-like_dom_sf"/>
</dbReference>
<protein>
    <submittedName>
        <fullName evidence="6">BZ3500_MvSof-1268-A1-R1_Chr3-1g05526 protein</fullName>
    </submittedName>
</protein>
<name>A0A2X0LI68_9BASI</name>
<dbReference type="Pfam" id="PF01124">
    <property type="entry name" value="MAPEG"/>
    <property type="match status" value="1"/>
</dbReference>
<dbReference type="PANTHER" id="PTHR35371:SF1">
    <property type="entry name" value="BLR7753 PROTEIN"/>
    <property type="match status" value="1"/>
</dbReference>